<dbReference type="Pfam" id="PF10615">
    <property type="entry name" value="DUF2470"/>
    <property type="match status" value="1"/>
</dbReference>
<dbReference type="GeneID" id="89921559"/>
<keyword evidence="1" id="KW-0812">Transmembrane</keyword>
<dbReference type="Proteomes" id="UP001337655">
    <property type="component" value="Unassembled WGS sequence"/>
</dbReference>
<dbReference type="AlphaFoldDB" id="A0AAV9PMX9"/>
<feature type="transmembrane region" description="Helical" evidence="1">
    <location>
        <begin position="152"/>
        <end position="176"/>
    </location>
</feature>
<dbReference type="Gene3D" id="3.20.180.10">
    <property type="entry name" value="PNP-oxidase-like"/>
    <property type="match status" value="1"/>
</dbReference>
<dbReference type="InterPro" id="IPR019595">
    <property type="entry name" value="DUF2470"/>
</dbReference>
<dbReference type="PANTHER" id="PTHR37783:SF1">
    <property type="entry name" value="MEMBRANE PROTEIN, PUTATIVE (AFU_ORTHOLOGUE AFUA_1G04315)-RELATED"/>
    <property type="match status" value="1"/>
</dbReference>
<feature type="domain" description="DUF2470" evidence="2">
    <location>
        <begin position="14"/>
        <end position="86"/>
    </location>
</feature>
<keyword evidence="1" id="KW-1133">Transmembrane helix</keyword>
<evidence type="ECO:0000256" key="1">
    <source>
        <dbReference type="SAM" id="Phobius"/>
    </source>
</evidence>
<name>A0AAV9PMX9_9PEZI</name>
<keyword evidence="1" id="KW-0472">Membrane</keyword>
<proteinExistence type="predicted"/>
<sequence length="222" mass="25529">MSQPQETQDAAARNRITTHMNADHHDSIIRYLQHYAHLPLWTASNSKMTDVDLSSMTFTAGGKIHRIPFTPPLKSYRETRERVVEMDQECLAALGRSDVTVTEFVPPRGMDLVVFVVVAATLVAYGQRWWFEQGGVVEKVLGAGFAKFSWTIQPWLICGMVVIHGSELAYFVPNYLAKHSVNPRTAVWWQWAGTTFVEGVFSFWRFQELVERKRQEKMKQKH</sequence>
<comment type="caution">
    <text evidence="3">The sequence shown here is derived from an EMBL/GenBank/DDBJ whole genome shotgun (WGS) entry which is preliminary data.</text>
</comment>
<accession>A0AAV9PMX9</accession>
<dbReference type="InterPro" id="IPR037119">
    <property type="entry name" value="Haem_oxidase_HugZ-like_sf"/>
</dbReference>
<feature type="transmembrane region" description="Helical" evidence="1">
    <location>
        <begin position="112"/>
        <end position="131"/>
    </location>
</feature>
<dbReference type="EMBL" id="JAVRRT010000001">
    <property type="protein sequence ID" value="KAK5175071.1"/>
    <property type="molecule type" value="Genomic_DNA"/>
</dbReference>
<dbReference type="RefSeq" id="XP_064663709.1">
    <property type="nucleotide sequence ID" value="XM_064797475.1"/>
</dbReference>
<evidence type="ECO:0000259" key="2">
    <source>
        <dbReference type="Pfam" id="PF10615"/>
    </source>
</evidence>
<reference evidence="3 4" key="1">
    <citation type="submission" date="2023-08" db="EMBL/GenBank/DDBJ databases">
        <title>Black Yeasts Isolated from many extreme environments.</title>
        <authorList>
            <person name="Coleine C."/>
            <person name="Stajich J.E."/>
            <person name="Selbmann L."/>
        </authorList>
    </citation>
    <scope>NUCLEOTIDE SEQUENCE [LARGE SCALE GENOMIC DNA]</scope>
    <source>
        <strain evidence="3 4">CCFEE 5935</strain>
    </source>
</reference>
<evidence type="ECO:0000313" key="3">
    <source>
        <dbReference type="EMBL" id="KAK5175071.1"/>
    </source>
</evidence>
<dbReference type="SUPFAM" id="SSF50475">
    <property type="entry name" value="FMN-binding split barrel"/>
    <property type="match status" value="1"/>
</dbReference>
<protein>
    <recommendedName>
        <fullName evidence="2">DUF2470 domain-containing protein</fullName>
    </recommendedName>
</protein>
<organism evidence="3 4">
    <name type="scientific">Saxophila tyrrhenica</name>
    <dbReference type="NCBI Taxonomy" id="1690608"/>
    <lineage>
        <taxon>Eukaryota</taxon>
        <taxon>Fungi</taxon>
        <taxon>Dikarya</taxon>
        <taxon>Ascomycota</taxon>
        <taxon>Pezizomycotina</taxon>
        <taxon>Dothideomycetes</taxon>
        <taxon>Dothideomycetidae</taxon>
        <taxon>Mycosphaerellales</taxon>
        <taxon>Extremaceae</taxon>
        <taxon>Saxophila</taxon>
    </lineage>
</organism>
<evidence type="ECO:0000313" key="4">
    <source>
        <dbReference type="Proteomes" id="UP001337655"/>
    </source>
</evidence>
<gene>
    <name evidence="3" type="ORF">LTR77_000208</name>
</gene>
<dbReference type="PANTHER" id="PTHR37783">
    <property type="entry name" value="MEMBRANE PROTEIN, PUTATIVE (AFU_ORTHOLOGUE AFUA_1G04315)-RELATED"/>
    <property type="match status" value="1"/>
</dbReference>
<keyword evidence="4" id="KW-1185">Reference proteome</keyword>